<keyword evidence="3" id="KW-1185">Reference proteome</keyword>
<evidence type="ECO:0000313" key="2">
    <source>
        <dbReference type="EMBL" id="TPX12374.1"/>
    </source>
</evidence>
<dbReference type="RefSeq" id="XP_030994085.1">
    <property type="nucleotide sequence ID" value="XM_031141719.1"/>
</dbReference>
<dbReference type="PANTHER" id="PTHR42695">
    <property type="entry name" value="GLUTAMINE AMIDOTRANSFERASE YLR126C-RELATED"/>
    <property type="match status" value="1"/>
</dbReference>
<dbReference type="Pfam" id="PF00117">
    <property type="entry name" value="GATase"/>
    <property type="match status" value="1"/>
</dbReference>
<organism evidence="2 3">
    <name type="scientific">Thyridium curvatum</name>
    <dbReference type="NCBI Taxonomy" id="1093900"/>
    <lineage>
        <taxon>Eukaryota</taxon>
        <taxon>Fungi</taxon>
        <taxon>Dikarya</taxon>
        <taxon>Ascomycota</taxon>
        <taxon>Pezizomycotina</taxon>
        <taxon>Sordariomycetes</taxon>
        <taxon>Sordariomycetidae</taxon>
        <taxon>Thyridiales</taxon>
        <taxon>Thyridiaceae</taxon>
        <taxon>Thyridium</taxon>
    </lineage>
</organism>
<proteinExistence type="predicted"/>
<sequence>MVEKLNAQLDAARAAAATITAHYQGKPGAGGDALKPLRIAILLNSYRSRFIEAIRDSYVRTIGAVSPDSQLAFFYPVERDDFPDPERFDLVVIGGSNVDARKTSLFWVRRMHAFIARLARDHPAKKVCGICWGHQTISLAFGGEVVDSEPPQLGVAEIELTHHGRRFFGVAAQPANRGVGSLRLQQHHRREVARMPKGFVPLASQNQCFVNEANTILTFQGHPEKDAETAKLRIHDAERWFGTDLYDAEAVEKLRSCMELEHDGELVWRRVLAWAAEAPSTSPVSSLSRTHGLPGASVL</sequence>
<dbReference type="InterPro" id="IPR044992">
    <property type="entry name" value="ChyE-like"/>
</dbReference>
<dbReference type="Gene3D" id="3.40.50.880">
    <property type="match status" value="1"/>
</dbReference>
<accession>A0A507B0Y8</accession>
<dbReference type="InParanoid" id="A0A507B0Y8"/>
<feature type="domain" description="Glutamine amidotransferase" evidence="1">
    <location>
        <begin position="102"/>
        <end position="232"/>
    </location>
</feature>
<gene>
    <name evidence="2" type="ORF">E0L32_007021</name>
</gene>
<evidence type="ECO:0000259" key="1">
    <source>
        <dbReference type="Pfam" id="PF00117"/>
    </source>
</evidence>
<name>A0A507B0Y8_9PEZI</name>
<dbReference type="GO" id="GO:0005829">
    <property type="term" value="C:cytosol"/>
    <property type="evidence" value="ECO:0007669"/>
    <property type="project" value="TreeGrafter"/>
</dbReference>
<dbReference type="EMBL" id="SKBQ01000041">
    <property type="protein sequence ID" value="TPX12374.1"/>
    <property type="molecule type" value="Genomic_DNA"/>
</dbReference>
<dbReference type="STRING" id="1093900.A0A507B0Y8"/>
<dbReference type="GO" id="GO:0005634">
    <property type="term" value="C:nucleus"/>
    <property type="evidence" value="ECO:0007669"/>
    <property type="project" value="TreeGrafter"/>
</dbReference>
<reference evidence="2 3" key="1">
    <citation type="submission" date="2019-06" db="EMBL/GenBank/DDBJ databases">
        <title>Draft genome sequence of the filamentous fungus Phialemoniopsis curvata isolated from diesel fuel.</title>
        <authorList>
            <person name="Varaljay V.A."/>
            <person name="Lyon W.J."/>
            <person name="Crouch A.L."/>
            <person name="Drake C.E."/>
            <person name="Hollomon J.M."/>
            <person name="Nadeau L.J."/>
            <person name="Nunn H.S."/>
            <person name="Stevenson B.S."/>
            <person name="Bojanowski C.L."/>
            <person name="Crookes-Goodson W.J."/>
        </authorList>
    </citation>
    <scope>NUCLEOTIDE SEQUENCE [LARGE SCALE GENOMIC DNA]</scope>
    <source>
        <strain evidence="2 3">D216</strain>
    </source>
</reference>
<dbReference type="GeneID" id="41974468"/>
<evidence type="ECO:0000313" key="3">
    <source>
        <dbReference type="Proteomes" id="UP000319257"/>
    </source>
</evidence>
<dbReference type="InterPro" id="IPR017926">
    <property type="entry name" value="GATASE"/>
</dbReference>
<comment type="caution">
    <text evidence="2">The sequence shown here is derived from an EMBL/GenBank/DDBJ whole genome shotgun (WGS) entry which is preliminary data.</text>
</comment>
<dbReference type="OrthoDB" id="92161at2759"/>
<protein>
    <recommendedName>
        <fullName evidence="1">Glutamine amidotransferase domain-containing protein</fullName>
    </recommendedName>
</protein>
<dbReference type="InterPro" id="IPR029062">
    <property type="entry name" value="Class_I_gatase-like"/>
</dbReference>
<dbReference type="SUPFAM" id="SSF52317">
    <property type="entry name" value="Class I glutamine amidotransferase-like"/>
    <property type="match status" value="1"/>
</dbReference>
<dbReference type="AlphaFoldDB" id="A0A507B0Y8"/>
<dbReference type="PANTHER" id="PTHR42695:SF5">
    <property type="entry name" value="GLUTAMINE AMIDOTRANSFERASE YLR126C-RELATED"/>
    <property type="match status" value="1"/>
</dbReference>
<dbReference type="Proteomes" id="UP000319257">
    <property type="component" value="Unassembled WGS sequence"/>
</dbReference>